<dbReference type="OrthoDB" id="10506672at2759"/>
<sequence length="303" mass="35022">MGTKAKVKKRADETEDTLKKEKKKKRILLFRMVRKRKRLSQSQEFLHDNRPENFKTELEIDEQEKENDVDMQTANVLEHHHDHEEDDIVSASASHDGHDHADGGEVTDEKRKTADEKKRLFSSPIKFLKNSFSLKKRRKQTEYSKFSESTDNIADSHQTELVANDDHVVAASCNVKQTKKTNSNRYVRFETHDDDDKENMSMTIDEEDDDDVINNQPQSSSTPDKKKKSAKKRVAKASRKTGRVFREGMILIGRNLQYLSPMPTPHVFADPHAKKKADYTDKPKKRNYKYTASAPPSNPYGFI</sequence>
<dbReference type="OMA" id="TPHVFAD"/>
<feature type="region of interest" description="Disordered" evidence="1">
    <location>
        <begin position="38"/>
        <end position="119"/>
    </location>
</feature>
<dbReference type="AlphaFoldDB" id="A0A7M7GFC0"/>
<feature type="compositionally biased region" description="Basic and acidic residues" evidence="1">
    <location>
        <begin position="45"/>
        <end position="58"/>
    </location>
</feature>
<feature type="region of interest" description="Disordered" evidence="1">
    <location>
        <begin position="1"/>
        <end position="21"/>
    </location>
</feature>
<name>A0A7M7GFC0_STRPU</name>
<proteinExistence type="predicted"/>
<reference evidence="3" key="1">
    <citation type="submission" date="2015-02" db="EMBL/GenBank/DDBJ databases">
        <title>Genome sequencing for Strongylocentrotus purpuratus.</title>
        <authorList>
            <person name="Murali S."/>
            <person name="Liu Y."/>
            <person name="Vee V."/>
            <person name="English A."/>
            <person name="Wang M."/>
            <person name="Skinner E."/>
            <person name="Han Y."/>
            <person name="Muzny D.M."/>
            <person name="Worley K.C."/>
            <person name="Gibbs R.A."/>
        </authorList>
    </citation>
    <scope>NUCLEOTIDE SEQUENCE</scope>
</reference>
<dbReference type="Proteomes" id="UP000007110">
    <property type="component" value="Unassembled WGS sequence"/>
</dbReference>
<evidence type="ECO:0000313" key="2">
    <source>
        <dbReference type="EnsemblMetazoa" id="XP_003723596"/>
    </source>
</evidence>
<feature type="compositionally biased region" description="Acidic residues" evidence="1">
    <location>
        <begin position="59"/>
        <end position="69"/>
    </location>
</feature>
<dbReference type="GeneID" id="100888606"/>
<keyword evidence="3" id="KW-1185">Reference proteome</keyword>
<feature type="compositionally biased region" description="Basic and acidic residues" evidence="1">
    <location>
        <begin position="269"/>
        <end position="282"/>
    </location>
</feature>
<dbReference type="EnsemblMetazoa" id="XM_003723548">
    <property type="protein sequence ID" value="XP_003723596"/>
    <property type="gene ID" value="LOC100888606"/>
</dbReference>
<feature type="region of interest" description="Disordered" evidence="1">
    <location>
        <begin position="267"/>
        <end position="303"/>
    </location>
</feature>
<dbReference type="InParanoid" id="A0A7M7GFC0"/>
<accession>A0A7M7GFC0</accession>
<feature type="compositionally biased region" description="Basic and acidic residues" evidence="1">
    <location>
        <begin position="10"/>
        <end position="19"/>
    </location>
</feature>
<reference evidence="2" key="2">
    <citation type="submission" date="2021-01" db="UniProtKB">
        <authorList>
            <consortium name="EnsemblMetazoa"/>
        </authorList>
    </citation>
    <scope>IDENTIFICATION</scope>
</reference>
<feature type="compositionally biased region" description="Basic and acidic residues" evidence="1">
    <location>
        <begin position="95"/>
        <end position="119"/>
    </location>
</feature>
<feature type="compositionally biased region" description="Polar residues" evidence="1">
    <location>
        <begin position="213"/>
        <end position="222"/>
    </location>
</feature>
<protein>
    <submittedName>
        <fullName evidence="2">Uncharacterized protein</fullName>
    </submittedName>
</protein>
<feature type="region of interest" description="Disordered" evidence="1">
    <location>
        <begin position="184"/>
        <end position="240"/>
    </location>
</feature>
<evidence type="ECO:0000256" key="1">
    <source>
        <dbReference type="SAM" id="MobiDB-lite"/>
    </source>
</evidence>
<dbReference type="KEGG" id="spu:100888606"/>
<dbReference type="RefSeq" id="XP_003723596.1">
    <property type="nucleotide sequence ID" value="XM_003723548.3"/>
</dbReference>
<evidence type="ECO:0000313" key="3">
    <source>
        <dbReference type="Proteomes" id="UP000007110"/>
    </source>
</evidence>
<organism evidence="2 3">
    <name type="scientific">Strongylocentrotus purpuratus</name>
    <name type="common">Purple sea urchin</name>
    <dbReference type="NCBI Taxonomy" id="7668"/>
    <lineage>
        <taxon>Eukaryota</taxon>
        <taxon>Metazoa</taxon>
        <taxon>Echinodermata</taxon>
        <taxon>Eleutherozoa</taxon>
        <taxon>Echinozoa</taxon>
        <taxon>Echinoidea</taxon>
        <taxon>Euechinoidea</taxon>
        <taxon>Echinacea</taxon>
        <taxon>Camarodonta</taxon>
        <taxon>Echinidea</taxon>
        <taxon>Strongylocentrotidae</taxon>
        <taxon>Strongylocentrotus</taxon>
    </lineage>
</organism>
<feature type="compositionally biased region" description="Basic residues" evidence="1">
    <location>
        <begin position="225"/>
        <end position="240"/>
    </location>
</feature>